<organism evidence="2 3">
    <name type="scientific">Brassica carinata</name>
    <name type="common">Ethiopian mustard</name>
    <name type="synonym">Abyssinian cabbage</name>
    <dbReference type="NCBI Taxonomy" id="52824"/>
    <lineage>
        <taxon>Eukaryota</taxon>
        <taxon>Viridiplantae</taxon>
        <taxon>Streptophyta</taxon>
        <taxon>Embryophyta</taxon>
        <taxon>Tracheophyta</taxon>
        <taxon>Spermatophyta</taxon>
        <taxon>Magnoliopsida</taxon>
        <taxon>eudicotyledons</taxon>
        <taxon>Gunneridae</taxon>
        <taxon>Pentapetalae</taxon>
        <taxon>rosids</taxon>
        <taxon>malvids</taxon>
        <taxon>Brassicales</taxon>
        <taxon>Brassicaceae</taxon>
        <taxon>Brassiceae</taxon>
        <taxon>Brassica</taxon>
    </lineage>
</organism>
<dbReference type="AlphaFoldDB" id="A0A8X7UDW3"/>
<evidence type="ECO:0000256" key="1">
    <source>
        <dbReference type="SAM" id="Phobius"/>
    </source>
</evidence>
<keyword evidence="1" id="KW-1133">Transmembrane helix</keyword>
<dbReference type="PANTHER" id="PTHR33248">
    <property type="entry name" value="ZINC ION-BINDING PROTEIN"/>
    <property type="match status" value="1"/>
</dbReference>
<reference evidence="2 3" key="1">
    <citation type="submission" date="2020-02" db="EMBL/GenBank/DDBJ databases">
        <authorList>
            <person name="Ma Q."/>
            <person name="Huang Y."/>
            <person name="Song X."/>
            <person name="Pei D."/>
        </authorList>
    </citation>
    <scope>NUCLEOTIDE SEQUENCE [LARGE SCALE GENOMIC DNA]</scope>
    <source>
        <strain evidence="2">Sxm20200214</strain>
        <tissue evidence="2">Leaf</tissue>
    </source>
</reference>
<evidence type="ECO:0000313" key="2">
    <source>
        <dbReference type="EMBL" id="KAG2274979.1"/>
    </source>
</evidence>
<dbReference type="Proteomes" id="UP000886595">
    <property type="component" value="Unassembled WGS sequence"/>
</dbReference>
<keyword evidence="3" id="KW-1185">Reference proteome</keyword>
<name>A0A8X7UDW3_BRACI</name>
<comment type="caution">
    <text evidence="2">The sequence shown here is derived from an EMBL/GenBank/DDBJ whole genome shotgun (WGS) entry which is preliminary data.</text>
</comment>
<evidence type="ECO:0000313" key="3">
    <source>
        <dbReference type="Proteomes" id="UP000886595"/>
    </source>
</evidence>
<keyword evidence="1" id="KW-0812">Transmembrane</keyword>
<keyword evidence="1" id="KW-0472">Membrane</keyword>
<protein>
    <submittedName>
        <fullName evidence="2">Uncharacterized protein</fullName>
    </submittedName>
</protein>
<accession>A0A8X7UDW3</accession>
<dbReference type="OrthoDB" id="1095019at2759"/>
<dbReference type="EMBL" id="JAAMPC010000012">
    <property type="protein sequence ID" value="KAG2274979.1"/>
    <property type="molecule type" value="Genomic_DNA"/>
</dbReference>
<feature type="transmembrane region" description="Helical" evidence="1">
    <location>
        <begin position="138"/>
        <end position="158"/>
    </location>
</feature>
<sequence length="160" mass="17970">MAKSEGSSSSARSSYKKKVDGPLCYCNKRSTPAKAWTDDNPGRRFWCCGSHGFVDWIDKQEQNECQKQSLLETRGVMDRQREEIRNLKQLLSTASQPATSEDSTALLLEEGDRLAEEKKKLEIALITSVEKEKLLRQFIALSMGGFAVVTVILVITILKK</sequence>
<proteinExistence type="predicted"/>
<gene>
    <name evidence="2" type="ORF">Bca52824_057534</name>
</gene>